<dbReference type="PANTHER" id="PTHR23421">
    <property type="entry name" value="BETA-GALACTOSIDASE RELATED"/>
    <property type="match status" value="1"/>
</dbReference>
<evidence type="ECO:0000313" key="5">
    <source>
        <dbReference type="EMBL" id="EKD13012.1"/>
    </source>
</evidence>
<dbReference type="EMBL" id="JH921452">
    <property type="protein sequence ID" value="EKD13012.1"/>
    <property type="molecule type" value="Genomic_DNA"/>
</dbReference>
<dbReference type="PRINTS" id="PR00742">
    <property type="entry name" value="GLHYDRLASE35"/>
</dbReference>
<dbReference type="HOGENOM" id="CLU_402823_0_0_1"/>
<accession>K1WL74</accession>
<protein>
    <submittedName>
        <fullName evidence="5">Beta-galactosidase</fullName>
    </submittedName>
</protein>
<dbReference type="InterPro" id="IPR001944">
    <property type="entry name" value="Glycoside_Hdrlase_35"/>
</dbReference>
<dbReference type="SUPFAM" id="SSF51011">
    <property type="entry name" value="Glycosyl hydrolase domain"/>
    <property type="match status" value="1"/>
</dbReference>
<dbReference type="GeneID" id="18764709"/>
<gene>
    <name evidence="5" type="ORF">MBM_08774</name>
</gene>
<evidence type="ECO:0000259" key="4">
    <source>
        <dbReference type="SMART" id="SM01029"/>
    </source>
</evidence>
<dbReference type="AlphaFoldDB" id="K1WL74"/>
<dbReference type="InterPro" id="IPR031330">
    <property type="entry name" value="Gly_Hdrlase_35_cat"/>
</dbReference>
<dbReference type="InterPro" id="IPR018954">
    <property type="entry name" value="Betagal_dom2"/>
</dbReference>
<dbReference type="GO" id="GO:0004553">
    <property type="term" value="F:hydrolase activity, hydrolyzing O-glycosyl compounds"/>
    <property type="evidence" value="ECO:0007669"/>
    <property type="project" value="InterPro"/>
</dbReference>
<evidence type="ECO:0000256" key="3">
    <source>
        <dbReference type="SAM" id="MobiDB-lite"/>
    </source>
</evidence>
<dbReference type="Pfam" id="PF01301">
    <property type="entry name" value="Glyco_hydro_35"/>
    <property type="match status" value="1"/>
</dbReference>
<dbReference type="SMART" id="SM01029">
    <property type="entry name" value="BetaGal_dom2"/>
    <property type="match status" value="1"/>
</dbReference>
<reference evidence="5 6" key="1">
    <citation type="journal article" date="2012" name="BMC Genomics">
        <title>Sequencing the genome of Marssonina brunnea reveals fungus-poplar co-evolution.</title>
        <authorList>
            <person name="Zhu S."/>
            <person name="Cao Y.-Z."/>
            <person name="Jiang C."/>
            <person name="Tan B.-Y."/>
            <person name="Wang Z."/>
            <person name="Feng S."/>
            <person name="Zhang L."/>
            <person name="Su X.-H."/>
            <person name="Brejova B."/>
            <person name="Vinar T."/>
            <person name="Xu M."/>
            <person name="Wang M.-X."/>
            <person name="Zhang S.-G."/>
            <person name="Huang M.-R."/>
            <person name="Wu R."/>
            <person name="Zhou Y."/>
        </authorList>
    </citation>
    <scope>NUCLEOTIDE SEQUENCE [LARGE SCALE GENOMIC DNA]</scope>
    <source>
        <strain evidence="5 6">MB_m1</strain>
    </source>
</reference>
<evidence type="ECO:0000256" key="2">
    <source>
        <dbReference type="RuleBase" id="RU003679"/>
    </source>
</evidence>
<dbReference type="eggNOG" id="KOG0496">
    <property type="taxonomic scope" value="Eukaryota"/>
</dbReference>
<dbReference type="Pfam" id="PF10435">
    <property type="entry name" value="BetaGal_dom2"/>
    <property type="match status" value="1"/>
</dbReference>
<dbReference type="InParanoid" id="K1WL74"/>
<dbReference type="InterPro" id="IPR037110">
    <property type="entry name" value="Betagal_dom2_sf"/>
</dbReference>
<dbReference type="Proteomes" id="UP000006753">
    <property type="component" value="Unassembled WGS sequence"/>
</dbReference>
<sequence>MFKYRAYGWQPFAPPAPQGAEEIDTHAESPFLPLSLPLAAPGLRYQSIQQKIKPNSETRCQSTPVNLGSQSSPAQSGEPIALVASKKATRSNAIKKHVRIAAEHDGEKGGRVRYTLRVEEERDLKHMGISERQMAALMTGPFSNLGRSPISRLCGAAAPTIALRYLATVIFKNIIIFSPYVNCIYRLKTHSALGAEARDKVFADLFGYESTTTRMRRGSASPPIGTRLYAREGTPDCVIDEDFDDSETSRLGYGRTDVAQWDMYSLTVNCSRVFIFAGEFYYQRLPVPELWPDILHKFKANGFNAISVYFFWSYQSSSKGVYDFETSEKNVQLLFDYAKEAGLWVIARPGPFNNAETNGEGFALWGSDGSFGTLRSSDPACYEAWQPSRTNFHRLFAVRSPGETLVIYLYGTAQKAFWDAGITVPLTQNEKRMRERGFYDECASTQDLQFADVFYKNNIAQGVTLLTIYMAYSGTNWGHSSLGETRQIRDTFSASKLVGLFTRVSSEMLAMDIVGNGTGQAASRNPETGTRFYTTQHDTSRSGDSTTFSISLNPSAGVVVVPNVNLDGRQSKILVTDYSFGRSTLLYCSTDILTYGICDVDVLVLYLKTGQIGQCALKNTDAGATHSVIGTAEVAVTLANSTTTTFTFSSVLIYLEQKEAWKFWAPATTNHPDVKPNEQIFVL</sequence>
<dbReference type="SUPFAM" id="SSF51445">
    <property type="entry name" value="(Trans)glycosidases"/>
    <property type="match status" value="1"/>
</dbReference>
<keyword evidence="6" id="KW-1185">Reference proteome</keyword>
<dbReference type="Gene3D" id="3.20.20.80">
    <property type="entry name" value="Glycosidases"/>
    <property type="match status" value="2"/>
</dbReference>
<proteinExistence type="inferred from homology"/>
<evidence type="ECO:0000313" key="6">
    <source>
        <dbReference type="Proteomes" id="UP000006753"/>
    </source>
</evidence>
<comment type="similarity">
    <text evidence="1 2">Belongs to the glycosyl hydrolase 35 family.</text>
</comment>
<feature type="region of interest" description="Disordered" evidence="3">
    <location>
        <begin position="54"/>
        <end position="76"/>
    </location>
</feature>
<dbReference type="Gene3D" id="2.102.20.10">
    <property type="entry name" value="Beta-galactosidase, domain 2"/>
    <property type="match status" value="1"/>
</dbReference>
<name>K1WL74_MARBU</name>
<dbReference type="KEGG" id="mbe:MBM_08774"/>
<evidence type="ECO:0000256" key="1">
    <source>
        <dbReference type="ARBA" id="ARBA00009809"/>
    </source>
</evidence>
<feature type="domain" description="Beta-galactosidase" evidence="4">
    <location>
        <begin position="507"/>
        <end position="663"/>
    </location>
</feature>
<organism evidence="5 6">
    <name type="scientific">Marssonina brunnea f. sp. multigermtubi (strain MB_m1)</name>
    <name type="common">Marssonina leaf spot fungus</name>
    <dbReference type="NCBI Taxonomy" id="1072389"/>
    <lineage>
        <taxon>Eukaryota</taxon>
        <taxon>Fungi</taxon>
        <taxon>Dikarya</taxon>
        <taxon>Ascomycota</taxon>
        <taxon>Pezizomycotina</taxon>
        <taxon>Leotiomycetes</taxon>
        <taxon>Helotiales</taxon>
        <taxon>Drepanopezizaceae</taxon>
        <taxon>Drepanopeziza</taxon>
    </lineage>
</organism>
<dbReference type="InterPro" id="IPR017853">
    <property type="entry name" value="GH"/>
</dbReference>
<dbReference type="OrthoDB" id="1657402at2759"/>
<feature type="compositionally biased region" description="Polar residues" evidence="3">
    <location>
        <begin position="54"/>
        <end position="75"/>
    </location>
</feature>
<dbReference type="GO" id="GO:0005975">
    <property type="term" value="P:carbohydrate metabolic process"/>
    <property type="evidence" value="ECO:0007669"/>
    <property type="project" value="InterPro"/>
</dbReference>